<evidence type="ECO:0000256" key="12">
    <source>
        <dbReference type="SAM" id="MobiDB-lite"/>
    </source>
</evidence>
<evidence type="ECO:0000256" key="7">
    <source>
        <dbReference type="ARBA" id="ARBA00023015"/>
    </source>
</evidence>
<evidence type="ECO:0000256" key="5">
    <source>
        <dbReference type="ARBA" id="ARBA00022771"/>
    </source>
</evidence>
<keyword evidence="9" id="KW-0804">Transcription</keyword>
<dbReference type="Pfam" id="PF00096">
    <property type="entry name" value="zf-C2H2"/>
    <property type="match status" value="2"/>
</dbReference>
<dbReference type="InterPro" id="IPR013087">
    <property type="entry name" value="Znf_C2H2_type"/>
</dbReference>
<keyword evidence="10" id="KW-0539">Nucleus</keyword>
<accession>A0A8W8NTP5</accession>
<keyword evidence="15" id="KW-1185">Reference proteome</keyword>
<feature type="compositionally biased region" description="Basic and acidic residues" evidence="12">
    <location>
        <begin position="116"/>
        <end position="131"/>
    </location>
</feature>
<dbReference type="EnsemblMetazoa" id="G6724.1">
    <property type="protein sequence ID" value="G6724.1:cds"/>
    <property type="gene ID" value="G6724"/>
</dbReference>
<evidence type="ECO:0000313" key="15">
    <source>
        <dbReference type="Proteomes" id="UP000005408"/>
    </source>
</evidence>
<keyword evidence="5 11" id="KW-0863">Zinc-finger</keyword>
<evidence type="ECO:0000256" key="6">
    <source>
        <dbReference type="ARBA" id="ARBA00022833"/>
    </source>
</evidence>
<evidence type="ECO:0000256" key="1">
    <source>
        <dbReference type="ARBA" id="ARBA00004123"/>
    </source>
</evidence>
<evidence type="ECO:0000313" key="14">
    <source>
        <dbReference type="EnsemblMetazoa" id="G6724.1:cds"/>
    </source>
</evidence>
<evidence type="ECO:0000256" key="2">
    <source>
        <dbReference type="ARBA" id="ARBA00006991"/>
    </source>
</evidence>
<protein>
    <recommendedName>
        <fullName evidence="13">C2H2-type domain-containing protein</fullName>
    </recommendedName>
</protein>
<feature type="region of interest" description="Disordered" evidence="12">
    <location>
        <begin position="412"/>
        <end position="450"/>
    </location>
</feature>
<keyword evidence="3" id="KW-0479">Metal-binding</keyword>
<feature type="compositionally biased region" description="Polar residues" evidence="12">
    <location>
        <begin position="897"/>
        <end position="910"/>
    </location>
</feature>
<feature type="compositionally biased region" description="Basic and acidic residues" evidence="12">
    <location>
        <begin position="1073"/>
        <end position="1082"/>
    </location>
</feature>
<feature type="compositionally biased region" description="Polar residues" evidence="12">
    <location>
        <begin position="10"/>
        <end position="19"/>
    </location>
</feature>
<feature type="domain" description="C2H2-type" evidence="13">
    <location>
        <begin position="1241"/>
        <end position="1268"/>
    </location>
</feature>
<dbReference type="Proteomes" id="UP000005408">
    <property type="component" value="Unassembled WGS sequence"/>
</dbReference>
<keyword evidence="8" id="KW-0238">DNA-binding</keyword>
<feature type="compositionally biased region" description="Polar residues" evidence="12">
    <location>
        <begin position="1110"/>
        <end position="1124"/>
    </location>
</feature>
<dbReference type="FunFam" id="3.30.160.60:FF:000624">
    <property type="entry name" value="zinc finger protein 697"/>
    <property type="match status" value="1"/>
</dbReference>
<feature type="region of interest" description="Disordered" evidence="12">
    <location>
        <begin position="1065"/>
        <end position="1141"/>
    </location>
</feature>
<evidence type="ECO:0000256" key="3">
    <source>
        <dbReference type="ARBA" id="ARBA00022723"/>
    </source>
</evidence>
<evidence type="ECO:0000256" key="11">
    <source>
        <dbReference type="PROSITE-ProRule" id="PRU00042"/>
    </source>
</evidence>
<feature type="domain" description="C2H2-type" evidence="13">
    <location>
        <begin position="672"/>
        <end position="699"/>
    </location>
</feature>
<dbReference type="SMART" id="SM00355">
    <property type="entry name" value="ZnF_C2H2"/>
    <property type="match status" value="12"/>
</dbReference>
<feature type="compositionally biased region" description="Acidic residues" evidence="12">
    <location>
        <begin position="812"/>
        <end position="825"/>
    </location>
</feature>
<dbReference type="InterPro" id="IPR036236">
    <property type="entry name" value="Znf_C2H2_sf"/>
</dbReference>
<feature type="domain" description="C2H2-type" evidence="13">
    <location>
        <begin position="570"/>
        <end position="597"/>
    </location>
</feature>
<evidence type="ECO:0000259" key="13">
    <source>
        <dbReference type="PROSITE" id="PS50157"/>
    </source>
</evidence>
<name>A0A8W8NTP5_MAGGI</name>
<feature type="domain" description="C2H2-type" evidence="13">
    <location>
        <begin position="246"/>
        <end position="274"/>
    </location>
</feature>
<feature type="domain" description="C2H2-type" evidence="13">
    <location>
        <begin position="369"/>
        <end position="392"/>
    </location>
</feature>
<dbReference type="PROSITE" id="PS50157">
    <property type="entry name" value="ZINC_FINGER_C2H2_2"/>
    <property type="match status" value="9"/>
</dbReference>
<feature type="region of interest" description="Disordered" evidence="12">
    <location>
        <begin position="799"/>
        <end position="925"/>
    </location>
</feature>
<feature type="domain" description="C2H2-type" evidence="13">
    <location>
        <begin position="1213"/>
        <end position="1240"/>
    </location>
</feature>
<comment type="subcellular location">
    <subcellularLocation>
        <location evidence="1">Nucleus</location>
    </subcellularLocation>
</comment>
<dbReference type="OrthoDB" id="6077919at2759"/>
<dbReference type="PROSITE" id="PS00028">
    <property type="entry name" value="ZINC_FINGER_C2H2_1"/>
    <property type="match status" value="8"/>
</dbReference>
<feature type="domain" description="C2H2-type" evidence="13">
    <location>
        <begin position="218"/>
        <end position="245"/>
    </location>
</feature>
<proteinExistence type="inferred from homology"/>
<dbReference type="PANTHER" id="PTHR24394">
    <property type="entry name" value="ZINC FINGER PROTEIN"/>
    <property type="match status" value="1"/>
</dbReference>
<dbReference type="FunFam" id="3.30.160.60:FF:000446">
    <property type="entry name" value="Zinc finger protein"/>
    <property type="match status" value="1"/>
</dbReference>
<feature type="region of interest" description="Disordered" evidence="12">
    <location>
        <begin position="1"/>
        <end position="203"/>
    </location>
</feature>
<feature type="compositionally biased region" description="Low complexity" evidence="12">
    <location>
        <begin position="1083"/>
        <end position="1093"/>
    </location>
</feature>
<feature type="domain" description="C2H2-type" evidence="13">
    <location>
        <begin position="341"/>
        <end position="368"/>
    </location>
</feature>
<dbReference type="GO" id="GO:0000981">
    <property type="term" value="F:DNA-binding transcription factor activity, RNA polymerase II-specific"/>
    <property type="evidence" value="ECO:0007669"/>
    <property type="project" value="TreeGrafter"/>
</dbReference>
<comment type="similarity">
    <text evidence="2">Belongs to the krueppel C2H2-type zinc-finger protein family.</text>
</comment>
<feature type="domain" description="C2H2-type" evidence="13">
    <location>
        <begin position="700"/>
        <end position="728"/>
    </location>
</feature>
<feature type="compositionally biased region" description="Low complexity" evidence="12">
    <location>
        <begin position="911"/>
        <end position="924"/>
    </location>
</feature>
<evidence type="ECO:0000256" key="8">
    <source>
        <dbReference type="ARBA" id="ARBA00023125"/>
    </source>
</evidence>
<evidence type="ECO:0000256" key="10">
    <source>
        <dbReference type="ARBA" id="ARBA00023242"/>
    </source>
</evidence>
<dbReference type="Gene3D" id="3.30.160.60">
    <property type="entry name" value="Classic Zinc Finger"/>
    <property type="match status" value="9"/>
</dbReference>
<organism evidence="14 15">
    <name type="scientific">Magallana gigas</name>
    <name type="common">Pacific oyster</name>
    <name type="synonym">Crassostrea gigas</name>
    <dbReference type="NCBI Taxonomy" id="29159"/>
    <lineage>
        <taxon>Eukaryota</taxon>
        <taxon>Metazoa</taxon>
        <taxon>Spiralia</taxon>
        <taxon>Lophotrochozoa</taxon>
        <taxon>Mollusca</taxon>
        <taxon>Bivalvia</taxon>
        <taxon>Autobranchia</taxon>
        <taxon>Pteriomorphia</taxon>
        <taxon>Ostreida</taxon>
        <taxon>Ostreoidea</taxon>
        <taxon>Ostreidae</taxon>
        <taxon>Magallana</taxon>
    </lineage>
</organism>
<keyword evidence="7" id="KW-0805">Transcription regulation</keyword>
<keyword evidence="6" id="KW-0862">Zinc</keyword>
<dbReference type="FunFam" id="3.30.160.60:FF:000075">
    <property type="entry name" value="Putative zinc finger protein 536"/>
    <property type="match status" value="1"/>
</dbReference>
<reference evidence="14" key="1">
    <citation type="submission" date="2022-08" db="UniProtKB">
        <authorList>
            <consortium name="EnsemblMetazoa"/>
        </authorList>
    </citation>
    <scope>IDENTIFICATION</scope>
    <source>
        <strain evidence="14">05x7-T-G4-1.051#20</strain>
    </source>
</reference>
<dbReference type="OMA" id="MDNESEH"/>
<keyword evidence="4" id="KW-0677">Repeat</keyword>
<dbReference type="GO" id="GO:0003677">
    <property type="term" value="F:DNA binding"/>
    <property type="evidence" value="ECO:0007669"/>
    <property type="project" value="UniProtKB-KW"/>
</dbReference>
<dbReference type="PANTHER" id="PTHR24394:SF58">
    <property type="entry name" value="ZINC FINGER AND BTB DOMAIN CONTAINING 33"/>
    <property type="match status" value="1"/>
</dbReference>
<dbReference type="GO" id="GO:0005634">
    <property type="term" value="C:nucleus"/>
    <property type="evidence" value="ECO:0007669"/>
    <property type="project" value="UniProtKB-SubCell"/>
</dbReference>
<evidence type="ECO:0000256" key="9">
    <source>
        <dbReference type="ARBA" id="ARBA00023163"/>
    </source>
</evidence>
<evidence type="ECO:0000256" key="4">
    <source>
        <dbReference type="ARBA" id="ARBA00022737"/>
    </source>
</evidence>
<dbReference type="SUPFAM" id="SSF57667">
    <property type="entry name" value="beta-beta-alpha zinc fingers"/>
    <property type="match status" value="5"/>
</dbReference>
<dbReference type="GO" id="GO:0008270">
    <property type="term" value="F:zinc ion binding"/>
    <property type="evidence" value="ECO:0007669"/>
    <property type="project" value="UniProtKB-KW"/>
</dbReference>
<feature type="compositionally biased region" description="Basic and acidic residues" evidence="12">
    <location>
        <begin position="70"/>
        <end position="91"/>
    </location>
</feature>
<sequence>MPKISKRKQQQPSQLNENAGNLPPNGSRRRRSVKTVVADNNGNLIERPDTESRIIKKSLRGSSSKSKTNWSKESKDLTENGNMVEEKDTDKRRMKSTSPVDDHKVSKEEDPENPESNEKSTDHPESMDKRMAVVSEEEGERSVLENVDAVVKKEMMDDEISDGVSCDPGSEEEDSNNEDFRSLSPGAGQGWGGGHDSSDMSEEPFQEGCHFEIENGMFKCEFCGVLKDTVTELKTHLRTHTGERPFLCLVCNKSFNAKRTLLYHQFSVHGIEHKSIAARYPDIRKRKLEAGELVDESVIQDLEKKRQKFETENNLNLARDCLDSSLPFLVNGVVVETSKKRVCEICKKVCMKPSDLKRHMMSHTGERPFKCEVCGKQFRAKNSMMYHLKSAHGYMLELSPGLEERYQKLKKQNKVPTMGNGKASNDASHHRTSPGLSSEGGSNPAVYPTTPSTLSTAALPLYHSLQMTNRETPSPYCSDKSFRDPLLAEESLGVLKHKDSTFESVNPKIFAPIPSLSVTQLVKPGGITAGYEIQQVSNSRSCDMKVDSETVLVTRLDGTLPYSGQKVCAYRCYLCGKLFNYLSKIQFHLSFHFEREIKTYHCKHCSVSLPFQYQMHKHVRKCHSNLLSNTGLSTSTAESSTPPTDCLGPSSATSLSDHYSVLRFKRKDNGSYCCMICKKSFCLESSLLKHIKMHSSHDFCYCRDCGQGFSDYDVLRKHFQQQHEEQQGSNACETPHHSIAGKEWKCEESNGALPSDLSKKSSCEMADIKAESTNMEEREAKEILEKEGIGEVTVVLPCDPDDEQKAQGNESTLDDWQEDEEEQVDDVNSSEIQTAPKRTLLSKMSGKSKRKASQPVRFNHLKEKKMEDDENPAEMDKPEAEYQPTNDIKEEEDLEMESSNNLNESIQSYNSRTSSPAKSTASSSEMDYKFPGALPASGFWPPPMLSNAQFPHSLLATGQYLQAMASSGHVANPVSLAQAMNNPATAQAMLASGQMSSIAQAMANAGHLPGSLANAMTTASSKSMFMPPNLASAAAAFMHPSFSFPQIYAMQAAIAFQQSKLNNNVNTPNGKTEVNDTSKADSSKAAASNADSDGPLDLATSSPSDDKNRNSPSTSSAGNLSDSSIRLPDDGSPNTSTPGELAEDYRDSLVGMPKVQWSPSDGGSPFGWNHMTTDGRKVTSLSRTHSRLPIVNSPVNRDQICKPTTLDDGRQVFTCPFCSKNFSSYSDINRHMDFHEDIRPYKCKYCEYYARTNSQLKVHMMRHQGIREFCCKVCNYKGVTQSDLNRHMKSQIHMLKSRNECSFCGEGFVTAKNLEKHLDGNCIVKVQQEKGEYLF</sequence>